<feature type="non-terminal residue" evidence="1">
    <location>
        <position position="242"/>
    </location>
</feature>
<evidence type="ECO:0000313" key="1">
    <source>
        <dbReference type="EMBL" id="KAF2110151.1"/>
    </source>
</evidence>
<dbReference type="Proteomes" id="UP000799770">
    <property type="component" value="Unassembled WGS sequence"/>
</dbReference>
<dbReference type="EMBL" id="ML977339">
    <property type="protein sequence ID" value="KAF2110151.1"/>
    <property type="molecule type" value="Genomic_DNA"/>
</dbReference>
<evidence type="ECO:0000313" key="2">
    <source>
        <dbReference type="Proteomes" id="UP000799770"/>
    </source>
</evidence>
<keyword evidence="2" id="KW-1185">Reference proteome</keyword>
<dbReference type="PANTHER" id="PTHR45458:SF1">
    <property type="entry name" value="SHORT CHAIN DEHYDROGENASE"/>
    <property type="match status" value="1"/>
</dbReference>
<dbReference type="InterPro" id="IPR002347">
    <property type="entry name" value="SDR_fam"/>
</dbReference>
<dbReference type="Gene3D" id="3.40.50.720">
    <property type="entry name" value="NAD(P)-binding Rossmann-like Domain"/>
    <property type="match status" value="1"/>
</dbReference>
<reference evidence="1" key="1">
    <citation type="journal article" date="2020" name="Stud. Mycol.">
        <title>101 Dothideomycetes genomes: a test case for predicting lifestyles and emergence of pathogens.</title>
        <authorList>
            <person name="Haridas S."/>
            <person name="Albert R."/>
            <person name="Binder M."/>
            <person name="Bloem J."/>
            <person name="Labutti K."/>
            <person name="Salamov A."/>
            <person name="Andreopoulos B."/>
            <person name="Baker S."/>
            <person name="Barry K."/>
            <person name="Bills G."/>
            <person name="Bluhm B."/>
            <person name="Cannon C."/>
            <person name="Castanera R."/>
            <person name="Culley D."/>
            <person name="Daum C."/>
            <person name="Ezra D."/>
            <person name="Gonzalez J."/>
            <person name="Henrissat B."/>
            <person name="Kuo A."/>
            <person name="Liang C."/>
            <person name="Lipzen A."/>
            <person name="Lutzoni F."/>
            <person name="Magnuson J."/>
            <person name="Mondo S."/>
            <person name="Nolan M."/>
            <person name="Ohm R."/>
            <person name="Pangilinan J."/>
            <person name="Park H.-J."/>
            <person name="Ramirez L."/>
            <person name="Alfaro M."/>
            <person name="Sun H."/>
            <person name="Tritt A."/>
            <person name="Yoshinaga Y."/>
            <person name="Zwiers L.-H."/>
            <person name="Turgeon B."/>
            <person name="Goodwin S."/>
            <person name="Spatafora J."/>
            <person name="Crous P."/>
            <person name="Grigoriev I."/>
        </authorList>
    </citation>
    <scope>NUCLEOTIDE SEQUENCE</scope>
    <source>
        <strain evidence="1">CBS 627.86</strain>
    </source>
</reference>
<dbReference type="InterPro" id="IPR052184">
    <property type="entry name" value="SDR_enzymes"/>
</dbReference>
<gene>
    <name evidence="1" type="ORF">BDV96DRAFT_453253</name>
</gene>
<dbReference type="OrthoDB" id="5296at2759"/>
<dbReference type="AlphaFoldDB" id="A0A6A5YVH4"/>
<dbReference type="SUPFAM" id="SSF51735">
    <property type="entry name" value="NAD(P)-binding Rossmann-fold domains"/>
    <property type="match status" value="1"/>
</dbReference>
<protein>
    <recommendedName>
        <fullName evidence="3">NAD(P)-binding protein</fullName>
    </recommendedName>
</protein>
<accession>A0A6A5YVH4</accession>
<organism evidence="1 2">
    <name type="scientific">Lophiotrema nucula</name>
    <dbReference type="NCBI Taxonomy" id="690887"/>
    <lineage>
        <taxon>Eukaryota</taxon>
        <taxon>Fungi</taxon>
        <taxon>Dikarya</taxon>
        <taxon>Ascomycota</taxon>
        <taxon>Pezizomycotina</taxon>
        <taxon>Dothideomycetes</taxon>
        <taxon>Pleosporomycetidae</taxon>
        <taxon>Pleosporales</taxon>
        <taxon>Lophiotremataceae</taxon>
        <taxon>Lophiotrema</taxon>
    </lineage>
</organism>
<sequence>VLITGASSGLGLAFLYHYASQPSTQIIALDIAPLPPDAQSLKNVDFHKADITTPSLLLLAQTLEVENRTINLLLHSAGIRGLVPEIVAKKTGAVEAAETYEVMDQDTFMKTLEINTWGTFNVIKSFLPLLKAASTASSEAAKVILMTSRMGSLAANTTGGSYAYRASKSALNSVVKSFSIDVPEVVFLLLHPGRVETGLVGWKEEGAMSVKESLETCLQVIEGLGREESGRFVDRFGESINW</sequence>
<name>A0A6A5YVH4_9PLEO</name>
<proteinExistence type="predicted"/>
<dbReference type="Pfam" id="PF00106">
    <property type="entry name" value="adh_short"/>
    <property type="match status" value="1"/>
</dbReference>
<feature type="non-terminal residue" evidence="1">
    <location>
        <position position="1"/>
    </location>
</feature>
<dbReference type="PANTHER" id="PTHR45458">
    <property type="entry name" value="SHORT-CHAIN DEHYDROGENASE/REDUCTASE SDR"/>
    <property type="match status" value="1"/>
</dbReference>
<dbReference type="GO" id="GO:0016616">
    <property type="term" value="F:oxidoreductase activity, acting on the CH-OH group of donors, NAD or NADP as acceptor"/>
    <property type="evidence" value="ECO:0007669"/>
    <property type="project" value="TreeGrafter"/>
</dbReference>
<evidence type="ECO:0008006" key="3">
    <source>
        <dbReference type="Google" id="ProtNLM"/>
    </source>
</evidence>
<dbReference type="InterPro" id="IPR036291">
    <property type="entry name" value="NAD(P)-bd_dom_sf"/>
</dbReference>